<evidence type="ECO:0000313" key="6">
    <source>
        <dbReference type="EMBL" id="RVT75847.1"/>
    </source>
</evidence>
<dbReference type="Proteomes" id="UP000285211">
    <property type="component" value="Unassembled WGS sequence"/>
</dbReference>
<sequence length="420" mass="49228">MKQTIFNLVDRFFKLGMLFFLSIFIGRFLGPESLGKYSLITSVVLVFSTFITGGSDILIFRDFSLKNTLTRNIIYSFYARIFFLILSILILFICRQFYFQNITNEIFCIICWFLLFFLFNANEQYFISRGNTSFFLKLTFLICVPFFLLKIFLIYYFSDVIPKFYIDVVEQFFLVIILFYFVYKSFTIKKENFIISKKIFNKWVFNFIPLWLNAIIVILYTKADQFILSEYLGMSELGKYMASIQISSIILIPVSALLSSKLGLLLNLKINDSVSFEDKIKQYTLFVFRLAVLWSVFLYFFSEIILTLIFGDKFKGTSIYMVLYSFAMIFNCIGMVAGQWIIVEKLYWIPTFRSIIGLLFNVVLNFILIPKYGVLGACYSAIITSFITNFVLYFFSKNGKPIFFLQLAALSQTFNLKKLL</sequence>
<gene>
    <name evidence="6" type="ORF">EOD40_10355</name>
</gene>
<organism evidence="6 7">
    <name type="scientific">Flavobacterium sufflavum</name>
    <dbReference type="NCBI Taxonomy" id="1921138"/>
    <lineage>
        <taxon>Bacteria</taxon>
        <taxon>Pseudomonadati</taxon>
        <taxon>Bacteroidota</taxon>
        <taxon>Flavobacteriia</taxon>
        <taxon>Flavobacteriales</taxon>
        <taxon>Flavobacteriaceae</taxon>
        <taxon>Flavobacterium</taxon>
    </lineage>
</organism>
<feature type="transmembrane region" description="Helical" evidence="5">
    <location>
        <begin position="104"/>
        <end position="122"/>
    </location>
</feature>
<evidence type="ECO:0000256" key="3">
    <source>
        <dbReference type="ARBA" id="ARBA00022989"/>
    </source>
</evidence>
<feature type="transmembrane region" description="Helical" evidence="5">
    <location>
        <begin position="286"/>
        <end position="310"/>
    </location>
</feature>
<dbReference type="PANTHER" id="PTHR43424:SF1">
    <property type="entry name" value="LOCUS PUTATIVE PROTEIN 1-RELATED"/>
    <property type="match status" value="1"/>
</dbReference>
<feature type="transmembrane region" description="Helical" evidence="5">
    <location>
        <begin position="203"/>
        <end position="220"/>
    </location>
</feature>
<comment type="caution">
    <text evidence="6">The sequence shown here is derived from an EMBL/GenBank/DDBJ whole genome shotgun (WGS) entry which is preliminary data.</text>
</comment>
<dbReference type="GO" id="GO:0016020">
    <property type="term" value="C:membrane"/>
    <property type="evidence" value="ECO:0007669"/>
    <property type="project" value="UniProtKB-SubCell"/>
</dbReference>
<evidence type="ECO:0000256" key="2">
    <source>
        <dbReference type="ARBA" id="ARBA00022692"/>
    </source>
</evidence>
<dbReference type="RefSeq" id="WP_128195235.1">
    <property type="nucleotide sequence ID" value="NZ_SACJ01000005.1"/>
</dbReference>
<dbReference type="AlphaFoldDB" id="A0A437KUK9"/>
<evidence type="ECO:0000256" key="1">
    <source>
        <dbReference type="ARBA" id="ARBA00004141"/>
    </source>
</evidence>
<dbReference type="Pfam" id="PF01943">
    <property type="entry name" value="Polysacc_synt"/>
    <property type="match status" value="1"/>
</dbReference>
<dbReference type="InterPro" id="IPR052556">
    <property type="entry name" value="PolySynth_Transporter"/>
</dbReference>
<keyword evidence="7" id="KW-1185">Reference proteome</keyword>
<dbReference type="EMBL" id="SACJ01000005">
    <property type="protein sequence ID" value="RVT75847.1"/>
    <property type="molecule type" value="Genomic_DNA"/>
</dbReference>
<evidence type="ECO:0000256" key="4">
    <source>
        <dbReference type="ARBA" id="ARBA00023136"/>
    </source>
</evidence>
<reference evidence="6 7" key="1">
    <citation type="submission" date="2019-01" db="EMBL/GenBank/DDBJ databases">
        <authorList>
            <person name="Chen W.-M."/>
        </authorList>
    </citation>
    <scope>NUCLEOTIDE SEQUENCE [LARGE SCALE GENOMIC DNA]</scope>
    <source>
        <strain evidence="6 7">BBQ-12</strain>
    </source>
</reference>
<comment type="subcellular location">
    <subcellularLocation>
        <location evidence="1">Membrane</location>
        <topology evidence="1">Multi-pass membrane protein</topology>
    </subcellularLocation>
</comment>
<feature type="transmembrane region" description="Helical" evidence="5">
    <location>
        <begin position="322"/>
        <end position="343"/>
    </location>
</feature>
<keyword evidence="4 5" id="KW-0472">Membrane</keyword>
<keyword evidence="2 5" id="KW-0812">Transmembrane</keyword>
<protein>
    <submittedName>
        <fullName evidence="6">Uncharacterized protein</fullName>
    </submittedName>
</protein>
<feature type="transmembrane region" description="Helical" evidence="5">
    <location>
        <begin position="350"/>
        <end position="368"/>
    </location>
</feature>
<name>A0A437KUK9_9FLAO</name>
<feature type="transmembrane region" description="Helical" evidence="5">
    <location>
        <begin position="164"/>
        <end position="183"/>
    </location>
</feature>
<feature type="transmembrane region" description="Helical" evidence="5">
    <location>
        <begin position="134"/>
        <end position="158"/>
    </location>
</feature>
<feature type="transmembrane region" description="Helical" evidence="5">
    <location>
        <begin position="240"/>
        <end position="266"/>
    </location>
</feature>
<accession>A0A437KUK9</accession>
<feature type="transmembrane region" description="Helical" evidence="5">
    <location>
        <begin position="374"/>
        <end position="395"/>
    </location>
</feature>
<feature type="transmembrane region" description="Helical" evidence="5">
    <location>
        <begin position="36"/>
        <end position="60"/>
    </location>
</feature>
<evidence type="ECO:0000256" key="5">
    <source>
        <dbReference type="SAM" id="Phobius"/>
    </source>
</evidence>
<feature type="transmembrane region" description="Helical" evidence="5">
    <location>
        <begin position="81"/>
        <end position="98"/>
    </location>
</feature>
<dbReference type="OrthoDB" id="9770347at2"/>
<dbReference type="PANTHER" id="PTHR43424">
    <property type="entry name" value="LOCUS PUTATIVE PROTEIN 1-RELATED"/>
    <property type="match status" value="1"/>
</dbReference>
<evidence type="ECO:0000313" key="7">
    <source>
        <dbReference type="Proteomes" id="UP000285211"/>
    </source>
</evidence>
<dbReference type="InterPro" id="IPR002797">
    <property type="entry name" value="Polysacc_synth"/>
</dbReference>
<proteinExistence type="predicted"/>
<feature type="transmembrane region" description="Helical" evidence="5">
    <location>
        <begin position="12"/>
        <end position="30"/>
    </location>
</feature>
<keyword evidence="3 5" id="KW-1133">Transmembrane helix</keyword>